<protein>
    <submittedName>
        <fullName evidence="2">Uncharacterized protein</fullName>
    </submittedName>
</protein>
<reference evidence="2 3" key="1">
    <citation type="submission" date="2017-03" db="EMBL/GenBank/DDBJ databases">
        <title>WGS assembly of Porphyra umbilicalis.</title>
        <authorList>
            <person name="Brawley S.H."/>
            <person name="Blouin N.A."/>
            <person name="Ficko-Blean E."/>
            <person name="Wheeler G.L."/>
            <person name="Lohr M."/>
            <person name="Goodson H.V."/>
            <person name="Jenkins J.W."/>
            <person name="Blaby-Haas C.E."/>
            <person name="Helliwell K.E."/>
            <person name="Chan C."/>
            <person name="Marriage T."/>
            <person name="Bhattacharya D."/>
            <person name="Klein A.S."/>
            <person name="Badis Y."/>
            <person name="Brodie J."/>
            <person name="Cao Y."/>
            <person name="Collen J."/>
            <person name="Dittami S.M."/>
            <person name="Gachon C.M."/>
            <person name="Green B.R."/>
            <person name="Karpowicz S."/>
            <person name="Kim J.W."/>
            <person name="Kudahl U."/>
            <person name="Lin S."/>
            <person name="Michel G."/>
            <person name="Mittag M."/>
            <person name="Olson B.J."/>
            <person name="Pangilinan J."/>
            <person name="Peng Y."/>
            <person name="Qiu H."/>
            <person name="Shu S."/>
            <person name="Singer J.T."/>
            <person name="Smith A.G."/>
            <person name="Sprecher B.N."/>
            <person name="Wagner V."/>
            <person name="Wang W."/>
            <person name="Wang Z.-Y."/>
            <person name="Yan J."/>
            <person name="Yarish C."/>
            <person name="Zoeuner-Riek S."/>
            <person name="Zhuang Y."/>
            <person name="Zou Y."/>
            <person name="Lindquist E.A."/>
            <person name="Grimwood J."/>
            <person name="Barry K."/>
            <person name="Rokhsar D.S."/>
            <person name="Schmutz J."/>
            <person name="Stiller J.W."/>
            <person name="Grossman A.R."/>
            <person name="Prochnik S.E."/>
        </authorList>
    </citation>
    <scope>NUCLEOTIDE SEQUENCE [LARGE SCALE GENOMIC DNA]</scope>
    <source>
        <strain evidence="2">4086291</strain>
    </source>
</reference>
<dbReference type="EMBL" id="KV919163">
    <property type="protein sequence ID" value="OSX71154.1"/>
    <property type="molecule type" value="Genomic_DNA"/>
</dbReference>
<sequence length="221" mass="21083">MSPLGGSVAAAGSDGGGGGVGGGACAPPSPCLRAAPSPEALLARLGGASRAGVDGADGSPPPALCLGASAASSGAAVAGVGRRAPLPPPPSGMSALDLGPSPLSSGRGWTCADASDVDTTDAERWGAAAPADAPPGPTDGGAAAPDVASLTYEAHLWRRLAASRARGVVLGAALAAAMADNAALRGERRRLGGGAPRKRRRGRGAGAPAAVRAAKRGRRAL</sequence>
<name>A0A1X6NRC5_PORUM</name>
<feature type="region of interest" description="Disordered" evidence="1">
    <location>
        <begin position="1"/>
        <end position="33"/>
    </location>
</feature>
<feature type="region of interest" description="Disordered" evidence="1">
    <location>
        <begin position="81"/>
        <end position="145"/>
    </location>
</feature>
<evidence type="ECO:0000313" key="3">
    <source>
        <dbReference type="Proteomes" id="UP000218209"/>
    </source>
</evidence>
<keyword evidence="3" id="KW-1185">Reference proteome</keyword>
<feature type="region of interest" description="Disordered" evidence="1">
    <location>
        <begin position="185"/>
        <end position="221"/>
    </location>
</feature>
<accession>A0A1X6NRC5</accession>
<proteinExistence type="predicted"/>
<organism evidence="2 3">
    <name type="scientific">Porphyra umbilicalis</name>
    <name type="common">Purple laver</name>
    <name type="synonym">Red alga</name>
    <dbReference type="NCBI Taxonomy" id="2786"/>
    <lineage>
        <taxon>Eukaryota</taxon>
        <taxon>Rhodophyta</taxon>
        <taxon>Bangiophyceae</taxon>
        <taxon>Bangiales</taxon>
        <taxon>Bangiaceae</taxon>
        <taxon>Porphyra</taxon>
    </lineage>
</organism>
<evidence type="ECO:0000256" key="1">
    <source>
        <dbReference type="SAM" id="MobiDB-lite"/>
    </source>
</evidence>
<dbReference type="Proteomes" id="UP000218209">
    <property type="component" value="Unassembled WGS sequence"/>
</dbReference>
<dbReference type="AlphaFoldDB" id="A0A1X6NRC5"/>
<gene>
    <name evidence="2" type="ORF">BU14_0585s0001</name>
</gene>
<evidence type="ECO:0000313" key="2">
    <source>
        <dbReference type="EMBL" id="OSX71154.1"/>
    </source>
</evidence>
<feature type="compositionally biased region" description="Gly residues" evidence="1">
    <location>
        <begin position="13"/>
        <end position="24"/>
    </location>
</feature>
<feature type="compositionally biased region" description="Low complexity" evidence="1">
    <location>
        <begin position="1"/>
        <end position="12"/>
    </location>
</feature>